<sequence>MTMALVNKSTFFAHQKILLEPGSYFHREHSGIDYLSLPLALQHAHNRRLLAQYQLPLSDARTPKLPDVMIEQWVDLPKIAWILGVYLLPAPLPWWVENTRYATLHQQVAGRIKPMPDWEIISPQTLLAAGAAQLIACLTSISPVYSLRLKYMFRPAIQCLMKTPVEVVLPWNLIEGACHYVKHT</sequence>
<dbReference type="Pfam" id="PF09482">
    <property type="entry name" value="OrgA_MxiK"/>
    <property type="match status" value="1"/>
</dbReference>
<protein>
    <submittedName>
        <fullName evidence="1">Uncharacterized protein</fullName>
    </submittedName>
</protein>
<name>A0A7D5STB2_9GAMM</name>
<evidence type="ECO:0000313" key="1">
    <source>
        <dbReference type="EMBL" id="QLH63694.1"/>
    </source>
</evidence>
<evidence type="ECO:0000313" key="2">
    <source>
        <dbReference type="Proteomes" id="UP000042738"/>
    </source>
</evidence>
<reference evidence="1 2" key="1">
    <citation type="journal article" date="2014" name="Genome Announc.">
        <title>Whole-Genome Sequence of Serratia symbiotica Strain CWBI-2.3T, a Free-Living Symbiont of the Black Bean Aphid Aphis fabae.</title>
        <authorList>
            <person name="Foray V."/>
            <person name="Grigorescu A.S."/>
            <person name="Sabri A."/>
            <person name="Haubruge E."/>
            <person name="Lognay G."/>
            <person name="Francis F."/>
            <person name="Fauconnier M.L."/>
            <person name="Hance T."/>
            <person name="Thonart P."/>
        </authorList>
    </citation>
    <scope>NUCLEOTIDE SEQUENCE [LARGE SCALE GENOMIC DNA]</scope>
    <source>
        <strain evidence="1">CWBI-2.3</strain>
    </source>
</reference>
<dbReference type="AlphaFoldDB" id="A0A7D5STB2"/>
<dbReference type="InterPro" id="IPR013388">
    <property type="entry name" value="T3SS_OrgA/MxiK"/>
</dbReference>
<organism evidence="1 2">
    <name type="scientific">Serratia symbiotica</name>
    <dbReference type="NCBI Taxonomy" id="138074"/>
    <lineage>
        <taxon>Bacteria</taxon>
        <taxon>Pseudomonadati</taxon>
        <taxon>Pseudomonadota</taxon>
        <taxon>Gammaproteobacteria</taxon>
        <taxon>Enterobacterales</taxon>
        <taxon>Yersiniaceae</taxon>
        <taxon>Serratia</taxon>
    </lineage>
</organism>
<accession>A0A7D5STB2</accession>
<gene>
    <name evidence="1" type="ORF">SYMBAF_13160</name>
</gene>
<dbReference type="EMBL" id="CP050855">
    <property type="protein sequence ID" value="QLH63694.1"/>
    <property type="molecule type" value="Genomic_DNA"/>
</dbReference>
<dbReference type="Proteomes" id="UP000042738">
    <property type="component" value="Chromosome"/>
</dbReference>
<proteinExistence type="predicted"/>